<protein>
    <submittedName>
        <fullName evidence="2 4">Uncharacterized protein</fullName>
    </submittedName>
</protein>
<evidence type="ECO:0000313" key="4">
    <source>
        <dbReference type="WBParaSite" id="HPLM_0002137001-mRNA-1"/>
    </source>
</evidence>
<feature type="signal peptide" evidence="1">
    <location>
        <begin position="1"/>
        <end position="19"/>
    </location>
</feature>
<reference evidence="2 3" key="2">
    <citation type="submission" date="2018-11" db="EMBL/GenBank/DDBJ databases">
        <authorList>
            <consortium name="Pathogen Informatics"/>
        </authorList>
    </citation>
    <scope>NUCLEOTIDE SEQUENCE [LARGE SCALE GENOMIC DNA]</scope>
    <source>
        <strain evidence="2 3">MHpl1</strain>
    </source>
</reference>
<organism evidence="4">
    <name type="scientific">Haemonchus placei</name>
    <name type="common">Barber's pole worm</name>
    <dbReference type="NCBI Taxonomy" id="6290"/>
    <lineage>
        <taxon>Eukaryota</taxon>
        <taxon>Metazoa</taxon>
        <taxon>Ecdysozoa</taxon>
        <taxon>Nematoda</taxon>
        <taxon>Chromadorea</taxon>
        <taxon>Rhabditida</taxon>
        <taxon>Rhabditina</taxon>
        <taxon>Rhabditomorpha</taxon>
        <taxon>Strongyloidea</taxon>
        <taxon>Trichostrongylidae</taxon>
        <taxon>Haemonchus</taxon>
    </lineage>
</organism>
<evidence type="ECO:0000313" key="2">
    <source>
        <dbReference type="EMBL" id="VDO89432.1"/>
    </source>
</evidence>
<evidence type="ECO:0000256" key="1">
    <source>
        <dbReference type="SAM" id="SignalP"/>
    </source>
</evidence>
<accession>A0A0N4XAH5</accession>
<evidence type="ECO:0000313" key="3">
    <source>
        <dbReference type="Proteomes" id="UP000268014"/>
    </source>
</evidence>
<proteinExistence type="predicted"/>
<dbReference type="WBParaSite" id="HPLM_0002137001-mRNA-1">
    <property type="protein sequence ID" value="HPLM_0002137001-mRNA-1"/>
    <property type="gene ID" value="HPLM_0002137001"/>
</dbReference>
<dbReference type="EMBL" id="UZAF01023312">
    <property type="protein sequence ID" value="VDO89432.1"/>
    <property type="molecule type" value="Genomic_DNA"/>
</dbReference>
<gene>
    <name evidence="2" type="ORF">HPLM_LOCUS21358</name>
</gene>
<sequence length="35" mass="4032">MSSIFAFLIFFITIFKTEDNQTTFGQIEVSDGNRL</sequence>
<dbReference type="Proteomes" id="UP000268014">
    <property type="component" value="Unassembled WGS sequence"/>
</dbReference>
<name>A0A0N4XAH5_HAEPC</name>
<reference evidence="4" key="1">
    <citation type="submission" date="2017-02" db="UniProtKB">
        <authorList>
            <consortium name="WormBaseParasite"/>
        </authorList>
    </citation>
    <scope>IDENTIFICATION</scope>
</reference>
<dbReference type="AlphaFoldDB" id="A0A0N4XAH5"/>
<keyword evidence="3" id="KW-1185">Reference proteome</keyword>
<feature type="chain" id="PRO_5043124463" evidence="1">
    <location>
        <begin position="20"/>
        <end position="35"/>
    </location>
</feature>
<keyword evidence="1" id="KW-0732">Signal</keyword>